<keyword evidence="3" id="KW-1185">Reference proteome</keyword>
<feature type="chain" id="PRO_5017955908" evidence="1">
    <location>
        <begin position="23"/>
        <end position="106"/>
    </location>
</feature>
<keyword evidence="1" id="KW-0732">Signal</keyword>
<gene>
    <name evidence="2" type="ORF">SVUK_LOCUS19814</name>
</gene>
<reference evidence="2 3" key="1">
    <citation type="submission" date="2018-11" db="EMBL/GenBank/DDBJ databases">
        <authorList>
            <consortium name="Pathogen Informatics"/>
        </authorList>
    </citation>
    <scope>NUCLEOTIDE SEQUENCE [LARGE SCALE GENOMIC DNA]</scope>
</reference>
<accession>A0A3P7JN80</accession>
<dbReference type="AlphaFoldDB" id="A0A3P7JN80"/>
<name>A0A3P7JN80_STRVU</name>
<proteinExistence type="predicted"/>
<feature type="signal peptide" evidence="1">
    <location>
        <begin position="1"/>
        <end position="22"/>
    </location>
</feature>
<sequence>MFLYLFTILLVLNTFTQDAVMAAGPCVDILPQPACQQVKNKGNCQRMHIMQNILSGALAVILWWLTINDLKHCLEMHFNDRADDRPRDYTVSIFESKKTFEVPFIE</sequence>
<dbReference type="Proteomes" id="UP000270094">
    <property type="component" value="Unassembled WGS sequence"/>
</dbReference>
<evidence type="ECO:0000256" key="1">
    <source>
        <dbReference type="SAM" id="SignalP"/>
    </source>
</evidence>
<organism evidence="2 3">
    <name type="scientific">Strongylus vulgaris</name>
    <name type="common">Blood worm</name>
    <dbReference type="NCBI Taxonomy" id="40348"/>
    <lineage>
        <taxon>Eukaryota</taxon>
        <taxon>Metazoa</taxon>
        <taxon>Ecdysozoa</taxon>
        <taxon>Nematoda</taxon>
        <taxon>Chromadorea</taxon>
        <taxon>Rhabditida</taxon>
        <taxon>Rhabditina</taxon>
        <taxon>Rhabditomorpha</taxon>
        <taxon>Strongyloidea</taxon>
        <taxon>Strongylidae</taxon>
        <taxon>Strongylus</taxon>
    </lineage>
</organism>
<evidence type="ECO:0000313" key="3">
    <source>
        <dbReference type="Proteomes" id="UP000270094"/>
    </source>
</evidence>
<dbReference type="EMBL" id="UYYB01133526">
    <property type="protein sequence ID" value="VDM84816.1"/>
    <property type="molecule type" value="Genomic_DNA"/>
</dbReference>
<evidence type="ECO:0000313" key="2">
    <source>
        <dbReference type="EMBL" id="VDM84816.1"/>
    </source>
</evidence>
<dbReference type="OrthoDB" id="5829777at2759"/>
<protein>
    <submittedName>
        <fullName evidence="2">Uncharacterized protein</fullName>
    </submittedName>
</protein>